<dbReference type="EMBL" id="HE978315">
    <property type="protein sequence ID" value="CCK68756.1"/>
    <property type="molecule type" value="Genomic_DNA"/>
</dbReference>
<evidence type="ECO:0000256" key="1">
    <source>
        <dbReference type="ARBA" id="ARBA00001946"/>
    </source>
</evidence>
<dbReference type="GO" id="GO:0005634">
    <property type="term" value="C:nucleus"/>
    <property type="evidence" value="ECO:0007669"/>
    <property type="project" value="UniProtKB-SubCell"/>
</dbReference>
<keyword evidence="8" id="KW-0269">Exonuclease</keyword>
<dbReference type="Pfam" id="PF00752">
    <property type="entry name" value="XPG_N"/>
    <property type="match status" value="1"/>
</dbReference>
<dbReference type="OMA" id="WLHRAAC"/>
<dbReference type="Gene3D" id="1.10.150.20">
    <property type="entry name" value="5' to 3' exonuclease, C-terminal subdomain"/>
    <property type="match status" value="1"/>
</dbReference>
<feature type="compositionally biased region" description="Polar residues" evidence="14">
    <location>
        <begin position="685"/>
        <end position="700"/>
    </location>
</feature>
<dbReference type="KEGG" id="kng:KNAG_0B03150"/>
<feature type="compositionally biased region" description="Acidic residues" evidence="14">
    <location>
        <begin position="530"/>
        <end position="543"/>
    </location>
</feature>
<evidence type="ECO:0000256" key="5">
    <source>
        <dbReference type="ARBA" id="ARBA00022723"/>
    </source>
</evidence>
<feature type="compositionally biased region" description="Polar residues" evidence="14">
    <location>
        <begin position="492"/>
        <end position="503"/>
    </location>
</feature>
<keyword evidence="7" id="KW-0378">Hydrolase</keyword>
<dbReference type="AlphaFoldDB" id="J7S4R9"/>
<dbReference type="GO" id="GO:0044818">
    <property type="term" value="P:mitotic G2/M transition checkpoint"/>
    <property type="evidence" value="ECO:0007669"/>
    <property type="project" value="EnsemblFungi"/>
</dbReference>
<dbReference type="InterPro" id="IPR019974">
    <property type="entry name" value="XPG_CS"/>
</dbReference>
<evidence type="ECO:0000256" key="2">
    <source>
        <dbReference type="ARBA" id="ARBA00004123"/>
    </source>
</evidence>
<dbReference type="InterPro" id="IPR006086">
    <property type="entry name" value="XPG-I_dom"/>
</dbReference>
<dbReference type="GO" id="GO:0000706">
    <property type="term" value="P:meiotic DNA double-strand break processing"/>
    <property type="evidence" value="ECO:0007669"/>
    <property type="project" value="EnsemblFungi"/>
</dbReference>
<dbReference type="eggNOG" id="KOG2518">
    <property type="taxonomic scope" value="Eukaryota"/>
</dbReference>
<dbReference type="InterPro" id="IPR044752">
    <property type="entry name" value="PIN-like_EXO1"/>
</dbReference>
<dbReference type="PROSITE" id="PS00841">
    <property type="entry name" value="XPG_1"/>
    <property type="match status" value="1"/>
</dbReference>
<dbReference type="SMART" id="SM00279">
    <property type="entry name" value="HhH2"/>
    <property type="match status" value="1"/>
</dbReference>
<evidence type="ECO:0000313" key="18">
    <source>
        <dbReference type="Proteomes" id="UP000006310"/>
    </source>
</evidence>
<dbReference type="CDD" id="cd09857">
    <property type="entry name" value="PIN_EXO1"/>
    <property type="match status" value="1"/>
</dbReference>
<name>J7S4R9_HUIN7</name>
<organism evidence="17 18">
    <name type="scientific">Huiozyma naganishii (strain ATCC MYA-139 / BCRC 22969 / CBS 8797 / KCTC 17520 / NBRC 10181 / NCYC 3082 / Yp74L-3)</name>
    <name type="common">Yeast</name>
    <name type="synonym">Kazachstania naganishii</name>
    <dbReference type="NCBI Taxonomy" id="1071383"/>
    <lineage>
        <taxon>Eukaryota</taxon>
        <taxon>Fungi</taxon>
        <taxon>Dikarya</taxon>
        <taxon>Ascomycota</taxon>
        <taxon>Saccharomycotina</taxon>
        <taxon>Saccharomycetes</taxon>
        <taxon>Saccharomycetales</taxon>
        <taxon>Saccharomycetaceae</taxon>
        <taxon>Huiozyma</taxon>
    </lineage>
</organism>
<evidence type="ECO:0000256" key="4">
    <source>
        <dbReference type="ARBA" id="ARBA00022722"/>
    </source>
</evidence>
<sequence>MGIQGLLPQLKPIQNPVTLHRYEGQTLAIDGYAWLHRAACSCACELAMNKPTDKYLQFFIKRFAMLKTFNIRPFLVFDGANIPVKKDTETKRREKRVESKAIAERLWKSGEKSNAMDFFQKCVDITPEMAKCVIDYCRNNALAYIVAPYEADSQMVYLEKMGMVDGILSEDSDLLVFGCKKLITKLNDYGECIEIDSADFKKLPRKFPLGQLSQANFRTLVCLSGCDYTNGIAKVGILTAMKLVQRLNSMEKILLQIQREGKLSVPSNFLDEYELANYAFQFQRVFCPMSGKIVPLNEIPDSLLSSEKCAQKIARCIGPVIHRETKEKAITIDSDSIDHILHSKIAHGDLNPYDYRKPLVNRELKIELSSKSENNLGQPALKTKSIHSFFSVQNRQNVTIPKMGSNTKMADPSHHSVSSYNLGVLQRSTEPDKLTKTINRRKLAIPGNTKETTASRFFSSSSRTPTIEARIDKVPVLGTRTSTLEDDIATEVPSSLASTQIPSSYPEIPNGKSFDLKDSDDQQVSPLSSQEDDSEVLSEVEDNGEPRATAVHSRTTSYDERRSPQTNITTLETRNTLSSRDNGSERRIVGCSNKLSQFRYNGLGVTAREPLSSFDPNKTRPKSQLATAPKLSSEIDGKLKRKSIVMQAGVKRRSTDDDIGGPVGMNGRKKVCGVNRPIDRKQLKFNKSQSELSRGSQPVISNRPAARSVSLLSQFAYRS</sequence>
<dbReference type="PANTHER" id="PTHR11081">
    <property type="entry name" value="FLAP ENDONUCLEASE FAMILY MEMBER"/>
    <property type="match status" value="1"/>
</dbReference>
<dbReference type="InterPro" id="IPR029060">
    <property type="entry name" value="PIN-like_dom_sf"/>
</dbReference>
<evidence type="ECO:0000256" key="7">
    <source>
        <dbReference type="ARBA" id="ARBA00022801"/>
    </source>
</evidence>
<dbReference type="InterPro" id="IPR008918">
    <property type="entry name" value="HhH2"/>
</dbReference>
<evidence type="ECO:0000256" key="9">
    <source>
        <dbReference type="ARBA" id="ARBA00022842"/>
    </source>
</evidence>
<keyword evidence="6" id="KW-0227">DNA damage</keyword>
<evidence type="ECO:0000256" key="14">
    <source>
        <dbReference type="SAM" id="MobiDB-lite"/>
    </source>
</evidence>
<dbReference type="SMART" id="SM00484">
    <property type="entry name" value="XPGI"/>
    <property type="match status" value="1"/>
</dbReference>
<feature type="region of interest" description="Disordered" evidence="14">
    <location>
        <begin position="445"/>
        <end position="464"/>
    </location>
</feature>
<dbReference type="GO" id="GO:0017108">
    <property type="term" value="F:5'-flap endonuclease activity"/>
    <property type="evidence" value="ECO:0007669"/>
    <property type="project" value="EnsemblFungi"/>
</dbReference>
<comment type="subcellular location">
    <subcellularLocation>
        <location evidence="2">Nucleus</location>
    </subcellularLocation>
</comment>
<feature type="region of interest" description="Disordered" evidence="14">
    <location>
        <begin position="611"/>
        <end position="630"/>
    </location>
</feature>
<feature type="domain" description="XPG N-terminal" evidence="16">
    <location>
        <begin position="1"/>
        <end position="99"/>
    </location>
</feature>
<dbReference type="InterPro" id="IPR036279">
    <property type="entry name" value="5-3_exonuclease_C_sf"/>
</dbReference>
<dbReference type="Proteomes" id="UP000006310">
    <property type="component" value="Chromosome 2"/>
</dbReference>
<keyword evidence="4" id="KW-0540">Nuclease</keyword>
<comment type="cofactor">
    <cofactor evidence="1">
        <name>Mg(2+)</name>
        <dbReference type="ChEBI" id="CHEBI:18420"/>
    </cofactor>
</comment>
<reference evidence="17 18" key="1">
    <citation type="journal article" date="2011" name="Proc. Natl. Acad. Sci. U.S.A.">
        <title>Evolutionary erosion of yeast sex chromosomes by mating-type switching accidents.</title>
        <authorList>
            <person name="Gordon J.L."/>
            <person name="Armisen D."/>
            <person name="Proux-Wera E."/>
            <person name="Oheigeartaigh S.S."/>
            <person name="Byrne K.P."/>
            <person name="Wolfe K.H."/>
        </authorList>
    </citation>
    <scope>NUCLEOTIDE SEQUENCE [LARGE SCALE GENOMIC DNA]</scope>
    <source>
        <strain evidence="18">ATCC MYA-139 / BCRC 22969 / CBS 8797 / CCRC 22969 / KCTC 17520 / NBRC 10181 / NCYC 3082</strain>
    </source>
</reference>
<comment type="similarity">
    <text evidence="3">Belongs to the XPG/RAD2 endonuclease family. EXO1 subfamily.</text>
</comment>
<dbReference type="GO" id="GO:0006298">
    <property type="term" value="P:mismatch repair"/>
    <property type="evidence" value="ECO:0007669"/>
    <property type="project" value="EnsemblFungi"/>
</dbReference>
<evidence type="ECO:0000256" key="12">
    <source>
        <dbReference type="ARBA" id="ARBA00023204"/>
    </source>
</evidence>
<evidence type="ECO:0000313" key="17">
    <source>
        <dbReference type="EMBL" id="CCK68756.1"/>
    </source>
</evidence>
<evidence type="ECO:0000256" key="3">
    <source>
        <dbReference type="ARBA" id="ARBA00010563"/>
    </source>
</evidence>
<dbReference type="PANTHER" id="PTHR11081:SF65">
    <property type="entry name" value="DNA DAMAGE-INDUCIBLE PROTEIN DIN7-RELATED"/>
    <property type="match status" value="1"/>
</dbReference>
<dbReference type="InterPro" id="IPR006084">
    <property type="entry name" value="XPG/Rad2"/>
</dbReference>
<dbReference type="GO" id="GO:0035312">
    <property type="term" value="F:5'-3' DNA exonuclease activity"/>
    <property type="evidence" value="ECO:0007669"/>
    <property type="project" value="InterPro"/>
</dbReference>
<dbReference type="GO" id="GO:0046872">
    <property type="term" value="F:metal ion binding"/>
    <property type="evidence" value="ECO:0007669"/>
    <property type="project" value="UniProtKB-KW"/>
</dbReference>
<dbReference type="InterPro" id="IPR037315">
    <property type="entry name" value="EXO1_H3TH"/>
</dbReference>
<dbReference type="SMART" id="SM00485">
    <property type="entry name" value="XPGN"/>
    <property type="match status" value="1"/>
</dbReference>
<keyword evidence="10" id="KW-0267">Excision nuclease</keyword>
<reference evidence="18" key="2">
    <citation type="submission" date="2012-08" db="EMBL/GenBank/DDBJ databases">
        <title>Genome sequence of Kazachstania naganishii.</title>
        <authorList>
            <person name="Gordon J.L."/>
            <person name="Armisen D."/>
            <person name="Proux-Wera E."/>
            <person name="OhEigeartaigh S.S."/>
            <person name="Byrne K.P."/>
            <person name="Wolfe K.H."/>
        </authorList>
    </citation>
    <scope>NUCLEOTIDE SEQUENCE [LARGE SCALE GENOMIC DNA]</scope>
    <source>
        <strain evidence="18">ATCC MYA-139 / BCRC 22969 / CBS 8797 / CCRC 22969 / KCTC 17520 / NBRC 10181 / NCYC 3082</strain>
    </source>
</reference>
<dbReference type="HOGENOM" id="CLU_008978_5_0_1"/>
<dbReference type="Pfam" id="PF00867">
    <property type="entry name" value="XPG_I"/>
    <property type="match status" value="1"/>
</dbReference>
<evidence type="ECO:0000259" key="15">
    <source>
        <dbReference type="SMART" id="SM00484"/>
    </source>
</evidence>
<keyword evidence="18" id="KW-1185">Reference proteome</keyword>
<evidence type="ECO:0000256" key="8">
    <source>
        <dbReference type="ARBA" id="ARBA00022839"/>
    </source>
</evidence>
<dbReference type="CDD" id="cd09908">
    <property type="entry name" value="H3TH_EXO1"/>
    <property type="match status" value="1"/>
</dbReference>
<dbReference type="GO" id="GO:0007534">
    <property type="term" value="P:gene conversion at mating-type locus"/>
    <property type="evidence" value="ECO:0007669"/>
    <property type="project" value="EnsemblFungi"/>
</dbReference>
<dbReference type="GO" id="GO:0031860">
    <property type="term" value="P:telomeric 3' overhang formation"/>
    <property type="evidence" value="ECO:0007669"/>
    <property type="project" value="EnsemblFungi"/>
</dbReference>
<proteinExistence type="inferred from homology"/>
<keyword evidence="12" id="KW-0234">DNA repair</keyword>
<gene>
    <name evidence="17" type="primary">KNAG0B03150</name>
    <name evidence="17" type="ordered locus">KNAG_0B03150</name>
</gene>
<evidence type="ECO:0000259" key="16">
    <source>
        <dbReference type="SMART" id="SM00485"/>
    </source>
</evidence>
<evidence type="ECO:0000256" key="11">
    <source>
        <dbReference type="ARBA" id="ARBA00023125"/>
    </source>
</evidence>
<feature type="region of interest" description="Disordered" evidence="14">
    <location>
        <begin position="491"/>
        <end position="564"/>
    </location>
</feature>
<evidence type="ECO:0000256" key="6">
    <source>
        <dbReference type="ARBA" id="ARBA00022763"/>
    </source>
</evidence>
<dbReference type="Gene3D" id="3.40.50.1010">
    <property type="entry name" value="5'-nuclease"/>
    <property type="match status" value="1"/>
</dbReference>
<dbReference type="FunFam" id="3.40.50.1010:FF:000002">
    <property type="entry name" value="Exonuclease 1, putative"/>
    <property type="match status" value="1"/>
</dbReference>
<feature type="region of interest" description="Disordered" evidence="14">
    <location>
        <begin position="647"/>
        <end position="704"/>
    </location>
</feature>
<keyword evidence="13" id="KW-0539">Nucleus</keyword>
<keyword evidence="11" id="KW-0238">DNA-binding</keyword>
<accession>J7S4R9</accession>
<dbReference type="SUPFAM" id="SSF88723">
    <property type="entry name" value="PIN domain-like"/>
    <property type="match status" value="1"/>
</dbReference>
<dbReference type="InterPro" id="IPR006085">
    <property type="entry name" value="XPG_DNA_repair_N"/>
</dbReference>
<dbReference type="FunFam" id="1.10.150.20:FF:000011">
    <property type="entry name" value="exonuclease 1"/>
    <property type="match status" value="1"/>
</dbReference>
<dbReference type="OrthoDB" id="26491at2759"/>
<keyword evidence="5" id="KW-0479">Metal-binding</keyword>
<dbReference type="PRINTS" id="PR00853">
    <property type="entry name" value="XPGRADSUPER"/>
</dbReference>
<dbReference type="GeneID" id="34524406"/>
<dbReference type="SUPFAM" id="SSF47807">
    <property type="entry name" value="5' to 3' exonuclease, C-terminal subdomain"/>
    <property type="match status" value="1"/>
</dbReference>
<evidence type="ECO:0000256" key="10">
    <source>
        <dbReference type="ARBA" id="ARBA00022881"/>
    </source>
</evidence>
<feature type="domain" description="XPG-I" evidence="15">
    <location>
        <begin position="138"/>
        <end position="209"/>
    </location>
</feature>
<evidence type="ECO:0000256" key="13">
    <source>
        <dbReference type="ARBA" id="ARBA00023242"/>
    </source>
</evidence>
<protein>
    <submittedName>
        <fullName evidence="17">Uncharacterized protein</fullName>
    </submittedName>
</protein>
<dbReference type="GO" id="GO:0003677">
    <property type="term" value="F:DNA binding"/>
    <property type="evidence" value="ECO:0007669"/>
    <property type="project" value="UniProtKB-KW"/>
</dbReference>
<dbReference type="STRING" id="1071383.J7S4R9"/>
<dbReference type="RefSeq" id="XP_022463002.1">
    <property type="nucleotide sequence ID" value="XM_022611610.1"/>
</dbReference>
<keyword evidence="9" id="KW-0460">Magnesium</keyword>